<reference evidence="1 2" key="1">
    <citation type="submission" date="2018-05" db="EMBL/GenBank/DDBJ databases">
        <title>Genomic Encyclopedia of Type Strains, Phase IV (KMG-IV): sequencing the most valuable type-strain genomes for metagenomic binning, comparative biology and taxonomic classification.</title>
        <authorList>
            <person name="Goeker M."/>
        </authorList>
    </citation>
    <scope>NUCLEOTIDE SEQUENCE [LARGE SCALE GENOMIC DNA]</scope>
    <source>
        <strain evidence="1 2">DSM 25134</strain>
    </source>
</reference>
<dbReference type="RefSeq" id="WP_059286282.1">
    <property type="nucleotide sequence ID" value="NZ_LNQU01000069.1"/>
</dbReference>
<evidence type="ECO:0000313" key="1">
    <source>
        <dbReference type="EMBL" id="PXX38862.1"/>
    </source>
</evidence>
<dbReference type="EMBL" id="QJKC01000031">
    <property type="protein sequence ID" value="PXX38862.1"/>
    <property type="molecule type" value="Genomic_DNA"/>
</dbReference>
<sequence>MIYQRRALQRRLNELREVLDDEEVSKLAERLNRAGRDRVAAMWELVVFHGLSKCGHLKSEVPLASGRRPDIHFEHDGLRLIADVTAICDESLDKDNPYRELIQLIEAAKNKLKLPTGGLDLRIRAKHENTKRGKKTTLLLPPREKLQTFVSQTIVPQLREQIAAGTSPLRIVIDDHDADLDIIINPTKSPYNSAGFAAYDVPQIKDQNPLYKALKSKADQLRGALGITGVIVGDGDCCILSDRSLGWGEVSAKQIIDEFFRQYSSVDFVLLLSVRESRLGWAPYPPPVRQNHPSLFIREGCNTSSELNTLFQSMIGHFPKPAMMPVNGALRAREDDYGLGHHGGYSMVGSSVVRLGLREFTEIFAGLRSLQGNGAKYVEAAQKLPQEPNHLQAIVLRNLMEGRLPESIEIIKTGEEDNDNWVEIHFGEIDPAIAPLR</sequence>
<protein>
    <submittedName>
        <fullName evidence="1">Uncharacterized protein</fullName>
    </submittedName>
</protein>
<comment type="caution">
    <text evidence="1">The sequence shown here is derived from an EMBL/GenBank/DDBJ whole genome shotgun (WGS) entry which is preliminary data.</text>
</comment>
<keyword evidence="2" id="KW-1185">Reference proteome</keyword>
<proteinExistence type="predicted"/>
<dbReference type="Proteomes" id="UP000248395">
    <property type="component" value="Unassembled WGS sequence"/>
</dbReference>
<name>A0A318JF06_9NEIS</name>
<dbReference type="AlphaFoldDB" id="A0A318JF06"/>
<evidence type="ECO:0000313" key="2">
    <source>
        <dbReference type="Proteomes" id="UP000248395"/>
    </source>
</evidence>
<accession>A0A318JF06</accession>
<organism evidence="1 2">
    <name type="scientific">Aquitalea magnusonii</name>
    <dbReference type="NCBI Taxonomy" id="332411"/>
    <lineage>
        <taxon>Bacteria</taxon>
        <taxon>Pseudomonadati</taxon>
        <taxon>Pseudomonadota</taxon>
        <taxon>Betaproteobacteria</taxon>
        <taxon>Neisseriales</taxon>
        <taxon>Chromobacteriaceae</taxon>
        <taxon>Aquitalea</taxon>
    </lineage>
</organism>
<gene>
    <name evidence="1" type="ORF">DFR38_13110</name>
</gene>
<dbReference type="OrthoDB" id="5932875at2"/>